<keyword evidence="2" id="KW-1185">Reference proteome</keyword>
<gene>
    <name evidence="1" type="ORF">Rai3103_15180</name>
</gene>
<name>A0A5Q2FD65_9ACTN</name>
<protein>
    <submittedName>
        <fullName evidence="1">DUF3000 family protein</fullName>
    </submittedName>
</protein>
<dbReference type="KEGG" id="rain:Rai3103_15180"/>
<accession>A0A5Q2FD65</accession>
<evidence type="ECO:0000313" key="2">
    <source>
        <dbReference type="Proteomes" id="UP000386847"/>
    </source>
</evidence>
<proteinExistence type="predicted"/>
<sequence length="184" mass="20036">MVDDLRAHSWRPGLSIEEVPSPQRVAPYAVAFSADLTLRDQELGTGRLVILHDPEGVDSWQGTFRVVAYAKGDAEPEMVTDTMAAEVGWSWLLEALDSHHAAYVAPSGNVACTWSRSFGGLEQQSPQAQLEVRASWTPVLDADGAGIDAHLDAFAELLCATCGIPPLPEGVVMMTPLRQRRQER</sequence>
<evidence type="ECO:0000313" key="1">
    <source>
        <dbReference type="EMBL" id="QGF24749.1"/>
    </source>
</evidence>
<dbReference type="EMBL" id="CP045725">
    <property type="protein sequence ID" value="QGF24749.1"/>
    <property type="molecule type" value="Genomic_DNA"/>
</dbReference>
<dbReference type="RefSeq" id="WP_153573278.1">
    <property type="nucleotide sequence ID" value="NZ_CP045725.1"/>
</dbReference>
<organism evidence="1 2">
    <name type="scientific">Raineyella fluvialis</name>
    <dbReference type="NCBI Taxonomy" id="2662261"/>
    <lineage>
        <taxon>Bacteria</taxon>
        <taxon>Bacillati</taxon>
        <taxon>Actinomycetota</taxon>
        <taxon>Actinomycetes</taxon>
        <taxon>Propionibacteriales</taxon>
        <taxon>Propionibacteriaceae</taxon>
        <taxon>Raineyella</taxon>
    </lineage>
</organism>
<dbReference type="Pfam" id="PF11452">
    <property type="entry name" value="DUF3000"/>
    <property type="match status" value="1"/>
</dbReference>
<reference evidence="1 2" key="1">
    <citation type="submission" date="2019-10" db="EMBL/GenBank/DDBJ databases">
        <title>Genomic analysis of Raineyella sp. CBA3103.</title>
        <authorList>
            <person name="Roh S.W."/>
        </authorList>
    </citation>
    <scope>NUCLEOTIDE SEQUENCE [LARGE SCALE GENOMIC DNA]</scope>
    <source>
        <strain evidence="1 2">CBA3103</strain>
    </source>
</reference>
<dbReference type="Proteomes" id="UP000386847">
    <property type="component" value="Chromosome"/>
</dbReference>
<dbReference type="AlphaFoldDB" id="A0A5Q2FD65"/>
<dbReference type="InterPro" id="IPR021555">
    <property type="entry name" value="DUF3000"/>
</dbReference>